<dbReference type="RefSeq" id="WP_265675447.1">
    <property type="nucleotide sequence ID" value="NZ_JAKRRY010000016.1"/>
</dbReference>
<evidence type="ECO:0000313" key="3">
    <source>
        <dbReference type="Proteomes" id="UP001155587"/>
    </source>
</evidence>
<feature type="domain" description="DUF2061" evidence="1">
    <location>
        <begin position="1"/>
        <end position="52"/>
    </location>
</feature>
<evidence type="ECO:0000259" key="1">
    <source>
        <dbReference type="Pfam" id="PF09834"/>
    </source>
</evidence>
<dbReference type="Pfam" id="PF09834">
    <property type="entry name" value="DUF2061"/>
    <property type="match status" value="2"/>
</dbReference>
<evidence type="ECO:0000313" key="2">
    <source>
        <dbReference type="EMBL" id="MCW8346907.1"/>
    </source>
</evidence>
<proteinExistence type="predicted"/>
<dbReference type="EMBL" id="JAKRRY010000016">
    <property type="protein sequence ID" value="MCW8346907.1"/>
    <property type="molecule type" value="Genomic_DNA"/>
</dbReference>
<dbReference type="InterPro" id="IPR018638">
    <property type="entry name" value="DUF2061_membrane"/>
</dbReference>
<keyword evidence="3" id="KW-1185">Reference proteome</keyword>
<gene>
    <name evidence="2" type="ORF">MD535_12950</name>
</gene>
<reference evidence="2" key="1">
    <citation type="submission" date="2022-02" db="EMBL/GenBank/DDBJ databases">
        <title>Vibrio sp. nov, a new bacterium isolated from seawater.</title>
        <authorList>
            <person name="Yuan Y."/>
        </authorList>
    </citation>
    <scope>NUCLEOTIDE SEQUENCE</scope>
    <source>
        <strain evidence="2">ZSDZ65</strain>
    </source>
</reference>
<dbReference type="AlphaFoldDB" id="A0A9X3CNT0"/>
<accession>A0A9X3CNT0</accession>
<comment type="caution">
    <text evidence="2">The sequence shown here is derived from an EMBL/GenBank/DDBJ whole genome shotgun (WGS) entry which is preliminary data.</text>
</comment>
<name>A0A9X3CNT0_9VIBR</name>
<organism evidence="2 3">
    <name type="scientific">Vibrio qingdaonensis</name>
    <dbReference type="NCBI Taxonomy" id="2829491"/>
    <lineage>
        <taxon>Bacteria</taxon>
        <taxon>Pseudomonadati</taxon>
        <taxon>Pseudomonadota</taxon>
        <taxon>Gammaproteobacteria</taxon>
        <taxon>Vibrionales</taxon>
        <taxon>Vibrionaceae</taxon>
        <taxon>Vibrio</taxon>
    </lineage>
</organism>
<protein>
    <submittedName>
        <fullName evidence="2">DUF2061 domain-containing protein</fullName>
    </submittedName>
</protein>
<feature type="domain" description="DUF2061" evidence="1">
    <location>
        <begin position="66"/>
        <end position="116"/>
    </location>
</feature>
<dbReference type="Proteomes" id="UP001155587">
    <property type="component" value="Unassembled WGS sequence"/>
</dbReference>
<sequence length="135" mass="14902">MAKTLRFASIHFTIAFSVAYVFTGEIILSSMIAMLEPAVNTVAFYFHEKLWEKSQWLKSLSQNVRIKTASFAVVHYSVAFSVVYALTGSMVAGGAVALLEPAINTVAYFLHEKSWNKRVGSKNKLMPCSTDCVVA</sequence>